<dbReference type="Pfam" id="PF06161">
    <property type="entry name" value="DUF975"/>
    <property type="match status" value="1"/>
</dbReference>
<keyword evidence="1" id="KW-0472">Membrane</keyword>
<dbReference type="InterPro" id="IPR010380">
    <property type="entry name" value="DUF975"/>
</dbReference>
<comment type="caution">
    <text evidence="2">The sequence shown here is derived from an EMBL/GenBank/DDBJ whole genome shotgun (WGS) entry which is preliminary data.</text>
</comment>
<protein>
    <recommendedName>
        <fullName evidence="4">Integral membrane protein</fullName>
    </recommendedName>
</protein>
<dbReference type="EMBL" id="AYZB01000003">
    <property type="protein sequence ID" value="KRM24148.1"/>
    <property type="molecule type" value="Genomic_DNA"/>
</dbReference>
<organism evidence="2 3">
    <name type="scientific">Latilactobacillus graminis DSM 20719</name>
    <dbReference type="NCBI Taxonomy" id="1423752"/>
    <lineage>
        <taxon>Bacteria</taxon>
        <taxon>Bacillati</taxon>
        <taxon>Bacillota</taxon>
        <taxon>Bacilli</taxon>
        <taxon>Lactobacillales</taxon>
        <taxon>Lactobacillaceae</taxon>
        <taxon>Latilactobacillus</taxon>
    </lineage>
</organism>
<dbReference type="PANTHER" id="PTHR40076:SF1">
    <property type="entry name" value="MEMBRANE PROTEIN"/>
    <property type="match status" value="1"/>
</dbReference>
<name>A0AA89L176_9LACO</name>
<keyword evidence="1" id="KW-1133">Transmembrane helix</keyword>
<reference evidence="2 3" key="1">
    <citation type="journal article" date="2015" name="Genome Announc.">
        <title>Expanding the biotechnology potential of lactobacilli through comparative genomics of 213 strains and associated genera.</title>
        <authorList>
            <person name="Sun Z."/>
            <person name="Harris H.M."/>
            <person name="McCann A."/>
            <person name="Guo C."/>
            <person name="Argimon S."/>
            <person name="Zhang W."/>
            <person name="Yang X."/>
            <person name="Jeffery I.B."/>
            <person name="Cooney J.C."/>
            <person name="Kagawa T.F."/>
            <person name="Liu W."/>
            <person name="Song Y."/>
            <person name="Salvetti E."/>
            <person name="Wrobel A."/>
            <person name="Rasinkangas P."/>
            <person name="Parkhill J."/>
            <person name="Rea M.C."/>
            <person name="O'Sullivan O."/>
            <person name="Ritari J."/>
            <person name="Douillard F.P."/>
            <person name="Paul Ross R."/>
            <person name="Yang R."/>
            <person name="Briner A.E."/>
            <person name="Felis G.E."/>
            <person name="de Vos W.M."/>
            <person name="Barrangou R."/>
            <person name="Klaenhammer T.R."/>
            <person name="Caufield P.W."/>
            <person name="Cui Y."/>
            <person name="Zhang H."/>
            <person name="O'Toole P.W."/>
        </authorList>
    </citation>
    <scope>NUCLEOTIDE SEQUENCE [LARGE SCALE GENOMIC DNA]</scope>
    <source>
        <strain evidence="2 3">DSM 20719</strain>
    </source>
</reference>
<evidence type="ECO:0008006" key="4">
    <source>
        <dbReference type="Google" id="ProtNLM"/>
    </source>
</evidence>
<keyword evidence="1" id="KW-0812">Transmembrane</keyword>
<dbReference type="AlphaFoldDB" id="A0AA89L176"/>
<feature type="transmembrane region" description="Helical" evidence="1">
    <location>
        <begin position="201"/>
        <end position="219"/>
    </location>
</feature>
<feature type="transmembrane region" description="Helical" evidence="1">
    <location>
        <begin position="80"/>
        <end position="101"/>
    </location>
</feature>
<dbReference type="RefSeq" id="WP_057907540.1">
    <property type="nucleotide sequence ID" value="NZ_AYZB01000003.1"/>
</dbReference>
<dbReference type="Proteomes" id="UP000050823">
    <property type="component" value="Unassembled WGS sequence"/>
</dbReference>
<evidence type="ECO:0000313" key="2">
    <source>
        <dbReference type="EMBL" id="KRM24148.1"/>
    </source>
</evidence>
<sequence>MDIEHQSRASLKRTVKKLFSGHWGKAVTLNLIPTILSILSVIVIGAFVLFLIVLFADTSTMTSNSAFSDSSVSSNNFTSYIPSFILGLITVGINFTFLDWLRSKDANFKTLQGAFSVFSKRYFLGVFLTRILGRLFIFLWTLLLIIPGIIKAYAYSQALYIFKDLTDNPQQEEVNYLDCLTKSRALMKGHKFRLFVLKLSFLGWDILATLSLGIGYLWLTPYKNATYMAFYKDLAGNQFLQTPSTDIPVEVA</sequence>
<feature type="transmembrane region" description="Helical" evidence="1">
    <location>
        <begin position="122"/>
        <end position="150"/>
    </location>
</feature>
<dbReference type="PANTHER" id="PTHR40076">
    <property type="entry name" value="MEMBRANE PROTEIN-RELATED"/>
    <property type="match status" value="1"/>
</dbReference>
<evidence type="ECO:0000313" key="3">
    <source>
        <dbReference type="Proteomes" id="UP000050823"/>
    </source>
</evidence>
<proteinExistence type="predicted"/>
<gene>
    <name evidence="2" type="ORF">FC90_GL000624</name>
</gene>
<evidence type="ECO:0000256" key="1">
    <source>
        <dbReference type="SAM" id="Phobius"/>
    </source>
</evidence>
<feature type="transmembrane region" description="Helical" evidence="1">
    <location>
        <begin position="35"/>
        <end position="56"/>
    </location>
</feature>
<accession>A0AA89L176</accession>